<dbReference type="InterPro" id="IPR012332">
    <property type="entry name" value="Autotransporter_pectin_lyase_C"/>
</dbReference>
<gene>
    <name evidence="4" type="ORF">GCM10007901_33030</name>
</gene>
<dbReference type="SUPFAM" id="SSF51126">
    <property type="entry name" value="Pectin lyase-like"/>
    <property type="match status" value="4"/>
</dbReference>
<feature type="region of interest" description="Disordered" evidence="2">
    <location>
        <begin position="66"/>
        <end position="118"/>
    </location>
</feature>
<evidence type="ECO:0000313" key="4">
    <source>
        <dbReference type="EMBL" id="GLQ94351.1"/>
    </source>
</evidence>
<dbReference type="Proteomes" id="UP001156670">
    <property type="component" value="Unassembled WGS sequence"/>
</dbReference>
<organism evidence="4 5">
    <name type="scientific">Dyella acidisoli</name>
    <dbReference type="NCBI Taxonomy" id="1867834"/>
    <lineage>
        <taxon>Bacteria</taxon>
        <taxon>Pseudomonadati</taxon>
        <taxon>Pseudomonadota</taxon>
        <taxon>Gammaproteobacteria</taxon>
        <taxon>Lysobacterales</taxon>
        <taxon>Rhodanobacteraceae</taxon>
        <taxon>Dyella</taxon>
    </lineage>
</organism>
<feature type="region of interest" description="Disordered" evidence="2">
    <location>
        <begin position="200"/>
        <end position="226"/>
    </location>
</feature>
<dbReference type="InterPro" id="IPR051551">
    <property type="entry name" value="Autotransporter_adhesion"/>
</dbReference>
<dbReference type="InterPro" id="IPR005546">
    <property type="entry name" value="Autotransporte_beta"/>
</dbReference>
<dbReference type="SMART" id="SM00869">
    <property type="entry name" value="Autotransporter"/>
    <property type="match status" value="1"/>
</dbReference>
<feature type="compositionally biased region" description="Gly residues" evidence="2">
    <location>
        <begin position="73"/>
        <end position="96"/>
    </location>
</feature>
<dbReference type="Pfam" id="PF12951">
    <property type="entry name" value="PATR"/>
    <property type="match status" value="13"/>
</dbReference>
<dbReference type="InterPro" id="IPR024973">
    <property type="entry name" value="ESPR"/>
</dbReference>
<dbReference type="PROSITE" id="PS51208">
    <property type="entry name" value="AUTOTRANSPORTER"/>
    <property type="match status" value="1"/>
</dbReference>
<sequence length="2094" mass="204568">MNRVYRLVWNRSLAAVQVTSELARARGSSSGTSATRTPRRHPLALAIATLALACASAPAWSQTCTPTDPSGCGAAGGVGGRPGRSPTGGSGNGTGGDAIVWNPNTSESPGSTATAGTGGNGANGVFNVGSVNITSSGGAGGLVGATGSAGVVSSVTGSTGGAGQAESGSSVVGGGGGGGGAGVYINDGNSSPIVGTTTTLAGGAGGRGGDATATGSNGNATNGDPGGGGGGGAGAIIASGAGGVSLINNGRMLGGAGGAGGNGGYAGSGGGGGDGLLVLGAGAAVTNNSTGSIIGGLGGNPGIYQDGGNLPGGYGGGGAGVNLVGAGSSLENAGTIIGGNASTISPIPSAQDGTPGVGVRGWGGITVVTDGTIAGGSNGTVQADSVLFSGGGNQLVILSGAIFTGNIQSISGSTNGGDILTLAGAVNGSINAGLIVGFVSNTKIGNSNWTLTGTGNAAIDWTVQQGELTGSSSAFDGNLTFVSNGLGTPSVDFNQATTGSFGGSISGAGALIKDGAGSLTLTGDLSTFSGRFTINQGTVALSNNGNLQSAEISDGGTLDISGTSGSTATIAGISGSGAVTLGSHTLVINNAANDNFSGVIGGNGGVTLNGGTQTFSGSNTYLGGTTINGGTLLVSSDANLGNSSGAVALGGGTLETTATFTTARNFALINSTGGTLQTNANLTISGNITGNGMLTKTGVGTLTLSGVNNYTGGTTISAGTLQGDTTSLQGNILNNAALVFDQTSNGTYSGVISGNGTLTANGTGTLTLDGVNTSSGLTTVASGATLIVGDSSHTTATVGGDVSVNGGTLGGFGTIQGSAILSNSGALTPGNTLTIGTLTIDGDLTVGNGSQLNFDFGAPGPNFATPGQSDHVVVNGNLSIGSSTLNVNNLGSMGPGLYNLFTWGSTLSITGGGFAPPSGMSLQILTVDKQINLIDTQNLTLDEWDANGLAGPGQMGGGSGTWSVSSNTWSDTNGQYVGPMAPQPGFAIFGGTTGTVTVDDTNGQVSVTGMQFVSDSYRLVGNAIDLVGQSGVAPVIRVSSIDTAIIDNVLNGTHGLNKTDGGTLVLTGTNLYTGTTTLSGGYLSVSSDANLGAISNPLDFEGGTLEITGTTFNQTTRTIIWGNTGGGFDIDDAANTFTVAQSLTGSGGLLKSGAGTLVLAGANTYRGGTIIDAGILQGDTSSLQGNITNNATLVFAQTSNGSFSGAMSGSGQLIKSGSGTLILSNTNSYTGGTTINAGTLQGDTNSLQGAITDNAALVFNQTSDGTYSGVISGSGSLTKIGSGTLTLTGANVYRGGTTINAGTLQGDTTSLQGTITDNAALVFNQASDGTYSSVINGSGSVTKAGAGTLTLTGVNVYTGGTMITAGTLQGDTTSLQGNITDNAALVFNQTSDGTYSGAVSGSGNVTKIGSGTLSLTGANAYTDGTTINAGTLQGNTTSLQGNITNNATLVFAQTSNGNFSGTISGGGQLIKNGNGTLILSGTNTYTGGTTISAGTLQGDTNSLQGNITNNAALAFNQTTDGTYNGVITGSGSLIKTGTGMLSLTGANAYTGGTTISAGTLQGDTHSLQGNIANNAALIFNQASDATFSNVISGSGNLTKTGAGILVLDGANTYTGGTTVSAGTLEIGDSNTTNASIQSAVNVQGGGTLRGHGTVVGDVTSDGIVWPGGSMGTLTIQGNYTQNADGTLQLDVTPAQSSMLKVSGNASLAGTLDLIFAPGTYHTSKFSLVQAGSLTGTFGTVNGTVPGPVNSQISYSSTEADLVLTTRAVMPLDSSLFGNLMRSVNITSQQDMGSVLDVALMSRDTQCSADHAPSMQNVTTSCGNGAWAQYTGSTISLDGSNGSNSSTFGLLGGADYAVGDIVHVGLQAGVGQVNGHDKLGGNGRVDDVHGGIYAYANAGPMVVSAVIDTMHNDYHFNRTTGIGTATSMPGGNMLSAAVQAAWPLQLAQWQLTPKIGALYQRQTLDGFSEALNSTNPDASSFPVDGKRSRYNALQPYAAMAIEHSFVAHGVTYVPEVSLGYRYNTHNTATPIVQVTAQDGTVFDLPGTAQGRGMGTAGARITAQAGASWSLYADYQGFFGSRLHDNALSFGFTKRF</sequence>
<dbReference type="InterPro" id="IPR013425">
    <property type="entry name" value="Autotrns_rpt"/>
</dbReference>
<accession>A0ABQ5XSD3</accession>
<keyword evidence="5" id="KW-1185">Reference proteome</keyword>
<dbReference type="Gene3D" id="2.160.20.20">
    <property type="match status" value="6"/>
</dbReference>
<dbReference type="PANTHER" id="PTHR35037:SF3">
    <property type="entry name" value="C-TERMINAL REGION OF AIDA-LIKE PROTEIN"/>
    <property type="match status" value="1"/>
</dbReference>
<feature type="domain" description="Autotransporter" evidence="3">
    <location>
        <begin position="1818"/>
        <end position="2094"/>
    </location>
</feature>
<dbReference type="EMBL" id="BSOB01000046">
    <property type="protein sequence ID" value="GLQ94351.1"/>
    <property type="molecule type" value="Genomic_DNA"/>
</dbReference>
<evidence type="ECO:0000256" key="2">
    <source>
        <dbReference type="SAM" id="MobiDB-lite"/>
    </source>
</evidence>
<dbReference type="InterPro" id="IPR036709">
    <property type="entry name" value="Autotransporte_beta_dom_sf"/>
</dbReference>
<evidence type="ECO:0000313" key="5">
    <source>
        <dbReference type="Proteomes" id="UP001156670"/>
    </source>
</evidence>
<dbReference type="NCBIfam" id="TIGR02601">
    <property type="entry name" value="autotrns_rpt"/>
    <property type="match status" value="12"/>
</dbReference>
<dbReference type="PANTHER" id="PTHR35037">
    <property type="entry name" value="C-TERMINAL REGION OF AIDA-LIKE PROTEIN"/>
    <property type="match status" value="1"/>
</dbReference>
<keyword evidence="1" id="KW-0732">Signal</keyword>
<proteinExistence type="predicted"/>
<evidence type="ECO:0000259" key="3">
    <source>
        <dbReference type="PROSITE" id="PS51208"/>
    </source>
</evidence>
<protein>
    <recommendedName>
        <fullName evidence="3">Autotransporter domain-containing protein</fullName>
    </recommendedName>
</protein>
<dbReference type="Pfam" id="PF13018">
    <property type="entry name" value="ESPR"/>
    <property type="match status" value="1"/>
</dbReference>
<dbReference type="SUPFAM" id="SSF103515">
    <property type="entry name" value="Autotransporter"/>
    <property type="match status" value="1"/>
</dbReference>
<reference evidence="5" key="1">
    <citation type="journal article" date="2019" name="Int. J. Syst. Evol. Microbiol.">
        <title>The Global Catalogue of Microorganisms (GCM) 10K type strain sequencing project: providing services to taxonomists for standard genome sequencing and annotation.</title>
        <authorList>
            <consortium name="The Broad Institute Genomics Platform"/>
            <consortium name="The Broad Institute Genome Sequencing Center for Infectious Disease"/>
            <person name="Wu L."/>
            <person name="Ma J."/>
        </authorList>
    </citation>
    <scope>NUCLEOTIDE SEQUENCE [LARGE SCALE GENOMIC DNA]</scope>
    <source>
        <strain evidence="5">NBRC 111980</strain>
    </source>
</reference>
<dbReference type="InterPro" id="IPR011050">
    <property type="entry name" value="Pectin_lyase_fold/virulence"/>
</dbReference>
<evidence type="ECO:0000256" key="1">
    <source>
        <dbReference type="ARBA" id="ARBA00022729"/>
    </source>
</evidence>
<comment type="caution">
    <text evidence="4">The sequence shown here is derived from an EMBL/GenBank/DDBJ whole genome shotgun (WGS) entry which is preliminary data.</text>
</comment>
<name>A0ABQ5XSD3_9GAMM</name>